<dbReference type="InterPro" id="IPR007829">
    <property type="entry name" value="TM2"/>
</dbReference>
<comment type="subcellular location">
    <subcellularLocation>
        <location evidence="1">Membrane</location>
        <topology evidence="1">Multi-pass membrane protein</topology>
    </subcellularLocation>
</comment>
<feature type="transmembrane region" description="Helical" evidence="5">
    <location>
        <begin position="50"/>
        <end position="69"/>
    </location>
</feature>
<organism evidence="7 8">
    <name type="scientific">Psychroflexus maritimus</name>
    <dbReference type="NCBI Taxonomy" id="2714865"/>
    <lineage>
        <taxon>Bacteria</taxon>
        <taxon>Pseudomonadati</taxon>
        <taxon>Bacteroidota</taxon>
        <taxon>Flavobacteriia</taxon>
        <taxon>Flavobacteriales</taxon>
        <taxon>Flavobacteriaceae</taxon>
        <taxon>Psychroflexus</taxon>
    </lineage>
</organism>
<reference evidence="7" key="1">
    <citation type="submission" date="2020-03" db="EMBL/GenBank/DDBJ databases">
        <title>Psychroflexus Maritimus sp. nov., isolate from marine sediment.</title>
        <authorList>
            <person name="Zhong Y.-L."/>
        </authorList>
    </citation>
    <scope>NUCLEOTIDE SEQUENCE</scope>
    <source>
        <strain evidence="7">C1</strain>
    </source>
</reference>
<evidence type="ECO:0000256" key="4">
    <source>
        <dbReference type="ARBA" id="ARBA00023136"/>
    </source>
</evidence>
<dbReference type="Pfam" id="PF05154">
    <property type="entry name" value="TM2"/>
    <property type="match status" value="1"/>
</dbReference>
<dbReference type="PANTHER" id="PTHR21016:SF25">
    <property type="entry name" value="TM2 DOMAIN-CONTAINING PROTEIN DDB_G0277895-RELATED"/>
    <property type="match status" value="1"/>
</dbReference>
<accession>A0A967ACB7</accession>
<evidence type="ECO:0000256" key="1">
    <source>
        <dbReference type="ARBA" id="ARBA00004141"/>
    </source>
</evidence>
<keyword evidence="3 5" id="KW-1133">Transmembrane helix</keyword>
<name>A0A967ACB7_9FLAO</name>
<comment type="caution">
    <text evidence="7">The sequence shown here is derived from an EMBL/GenBank/DDBJ whole genome shotgun (WGS) entry which is preliminary data.</text>
</comment>
<gene>
    <name evidence="7" type="ORF">G7034_05240</name>
</gene>
<dbReference type="InterPro" id="IPR050932">
    <property type="entry name" value="TM2D1-3-like"/>
</dbReference>
<evidence type="ECO:0000256" key="3">
    <source>
        <dbReference type="ARBA" id="ARBA00022989"/>
    </source>
</evidence>
<proteinExistence type="predicted"/>
<evidence type="ECO:0000256" key="2">
    <source>
        <dbReference type="ARBA" id="ARBA00022692"/>
    </source>
</evidence>
<keyword evidence="4 5" id="KW-0472">Membrane</keyword>
<dbReference type="EMBL" id="JAANAS010000039">
    <property type="protein sequence ID" value="NGZ89652.1"/>
    <property type="molecule type" value="Genomic_DNA"/>
</dbReference>
<evidence type="ECO:0000313" key="8">
    <source>
        <dbReference type="Proteomes" id="UP000643701"/>
    </source>
</evidence>
<dbReference type="AlphaFoldDB" id="A0A967ACB7"/>
<protein>
    <submittedName>
        <fullName evidence="7">TM2 domain-containing protein</fullName>
    </submittedName>
</protein>
<dbReference type="RefSeq" id="WP_166399910.1">
    <property type="nucleotide sequence ID" value="NZ_JAANAS010000039.1"/>
</dbReference>
<evidence type="ECO:0000256" key="5">
    <source>
        <dbReference type="SAM" id="Phobius"/>
    </source>
</evidence>
<dbReference type="PANTHER" id="PTHR21016">
    <property type="entry name" value="BETA-AMYLOID BINDING PROTEIN-RELATED"/>
    <property type="match status" value="1"/>
</dbReference>
<sequence length="113" mass="12702">MKDSTKLDQFLISNSKYFEARDLNILSPSIERAIDTKWPILRSITFKDPTLMLVVSIFAGSLGIDRFLLGQTLNGVLKLITLGGCGIWTIVDWFLIMGLTKEKNKQDLIAVIN</sequence>
<keyword evidence="2 5" id="KW-0812">Transmembrane</keyword>
<feature type="transmembrane region" description="Helical" evidence="5">
    <location>
        <begin position="75"/>
        <end position="96"/>
    </location>
</feature>
<evidence type="ECO:0000259" key="6">
    <source>
        <dbReference type="Pfam" id="PF05154"/>
    </source>
</evidence>
<dbReference type="GO" id="GO:0016020">
    <property type="term" value="C:membrane"/>
    <property type="evidence" value="ECO:0007669"/>
    <property type="project" value="UniProtKB-SubCell"/>
</dbReference>
<evidence type="ECO:0000313" key="7">
    <source>
        <dbReference type="EMBL" id="NGZ89652.1"/>
    </source>
</evidence>
<keyword evidence="8" id="KW-1185">Reference proteome</keyword>
<dbReference type="Proteomes" id="UP000643701">
    <property type="component" value="Unassembled WGS sequence"/>
</dbReference>
<feature type="domain" description="TM2" evidence="6">
    <location>
        <begin position="47"/>
        <end position="94"/>
    </location>
</feature>